<feature type="compositionally biased region" description="Basic and acidic residues" evidence="1">
    <location>
        <begin position="118"/>
        <end position="128"/>
    </location>
</feature>
<comment type="caution">
    <text evidence="2">The sequence shown here is derived from an EMBL/GenBank/DDBJ whole genome shotgun (WGS) entry which is preliminary data.</text>
</comment>
<dbReference type="EMBL" id="CAJVQB010014182">
    <property type="protein sequence ID" value="CAG8766870.1"/>
    <property type="molecule type" value="Genomic_DNA"/>
</dbReference>
<feature type="region of interest" description="Disordered" evidence="1">
    <location>
        <begin position="167"/>
        <end position="210"/>
    </location>
</feature>
<evidence type="ECO:0000313" key="3">
    <source>
        <dbReference type="Proteomes" id="UP000789901"/>
    </source>
</evidence>
<feature type="region of interest" description="Disordered" evidence="1">
    <location>
        <begin position="99"/>
        <end position="155"/>
    </location>
</feature>
<feature type="compositionally biased region" description="Basic and acidic residues" evidence="1">
    <location>
        <begin position="224"/>
        <end position="243"/>
    </location>
</feature>
<dbReference type="Proteomes" id="UP000789901">
    <property type="component" value="Unassembled WGS sequence"/>
</dbReference>
<gene>
    <name evidence="2" type="ORF">GMARGA_LOCUS18099</name>
</gene>
<accession>A0ABN7VFF4</accession>
<evidence type="ECO:0000313" key="2">
    <source>
        <dbReference type="EMBL" id="CAG8766870.1"/>
    </source>
</evidence>
<keyword evidence="3" id="KW-1185">Reference proteome</keyword>
<feature type="non-terminal residue" evidence="2">
    <location>
        <position position="1"/>
    </location>
</feature>
<name>A0ABN7VFF4_GIGMA</name>
<feature type="compositionally biased region" description="Basic and acidic residues" evidence="1">
    <location>
        <begin position="186"/>
        <end position="206"/>
    </location>
</feature>
<feature type="compositionally biased region" description="Basic and acidic residues" evidence="1">
    <location>
        <begin position="140"/>
        <end position="155"/>
    </location>
</feature>
<sequence>KGYSPENKEYNKRSDTRYCHGTEIKKVSHKTSKQYQKLVELGYSNEMGEGYDTDWHCRSDEDLYKKRRNEEIKDKENDHNELMQKLLIVYNTISQNITQEREETPETDDASCGLNDEFNLKKEEEKNTPIRYPTKTTPEGLERKRPERLSTEIRAEKDIKKDKCKSCDTNCAEDNCSNETVVDNDDEKRVEPIERRSLENRKKDQLKSVPVEEEVLLGNYAKMKELDPKEESEDAKVYDSDEIKVDEENDGENNDKKEIIKKKPNRASKEWMEKFEELQGKSKWNKEVKGQPEKELDNIKDMLNIEVVTFKFGDVSECVNIVKAIDTKLVKYLFDPGGRVELNIQSKP</sequence>
<feature type="region of interest" description="Disordered" evidence="1">
    <location>
        <begin position="224"/>
        <end position="263"/>
    </location>
</feature>
<proteinExistence type="predicted"/>
<organism evidence="2 3">
    <name type="scientific">Gigaspora margarita</name>
    <dbReference type="NCBI Taxonomy" id="4874"/>
    <lineage>
        <taxon>Eukaryota</taxon>
        <taxon>Fungi</taxon>
        <taxon>Fungi incertae sedis</taxon>
        <taxon>Mucoromycota</taxon>
        <taxon>Glomeromycotina</taxon>
        <taxon>Glomeromycetes</taxon>
        <taxon>Diversisporales</taxon>
        <taxon>Gigasporaceae</taxon>
        <taxon>Gigaspora</taxon>
    </lineage>
</organism>
<evidence type="ECO:0000256" key="1">
    <source>
        <dbReference type="SAM" id="MobiDB-lite"/>
    </source>
</evidence>
<protein>
    <submittedName>
        <fullName evidence="2">6143_t:CDS:1</fullName>
    </submittedName>
</protein>
<reference evidence="2 3" key="1">
    <citation type="submission" date="2021-06" db="EMBL/GenBank/DDBJ databases">
        <authorList>
            <person name="Kallberg Y."/>
            <person name="Tangrot J."/>
            <person name="Rosling A."/>
        </authorList>
    </citation>
    <scope>NUCLEOTIDE SEQUENCE [LARGE SCALE GENOMIC DNA]</scope>
    <source>
        <strain evidence="2 3">120-4 pot B 10/14</strain>
    </source>
</reference>